<dbReference type="eggNOG" id="ENOG502R30Y">
    <property type="taxonomic scope" value="Eukaryota"/>
</dbReference>
<evidence type="ECO:0000256" key="1">
    <source>
        <dbReference type="ARBA" id="ARBA00022723"/>
    </source>
</evidence>
<evidence type="ECO:0000313" key="6">
    <source>
        <dbReference type="EMBL" id="AIO01532.1"/>
    </source>
</evidence>
<dbReference type="KEGG" id="lpan:LPMP_332400"/>
<dbReference type="SUPFAM" id="SSF144232">
    <property type="entry name" value="HIT/MYND zinc finger-like"/>
    <property type="match status" value="1"/>
</dbReference>
<dbReference type="PROSITE" id="PS01360">
    <property type="entry name" value="ZF_MYND_1"/>
    <property type="match status" value="1"/>
</dbReference>
<dbReference type="RefSeq" id="XP_010702332.1">
    <property type="nucleotide sequence ID" value="XM_010704030.1"/>
</dbReference>
<proteinExistence type="predicted"/>
<evidence type="ECO:0000256" key="2">
    <source>
        <dbReference type="ARBA" id="ARBA00022771"/>
    </source>
</evidence>
<evidence type="ECO:0000313" key="7">
    <source>
        <dbReference type="Proteomes" id="UP000063063"/>
    </source>
</evidence>
<dbReference type="EMBL" id="CP009402">
    <property type="protein sequence ID" value="AIO01532.1"/>
    <property type="molecule type" value="Genomic_DNA"/>
</dbReference>
<dbReference type="OrthoDB" id="5952526at2759"/>
<dbReference type="GeneID" id="22578393"/>
<gene>
    <name evidence="6" type="ORF">LPMP_332400</name>
</gene>
<organism evidence="6 7">
    <name type="scientific">Leishmania panamensis</name>
    <dbReference type="NCBI Taxonomy" id="5679"/>
    <lineage>
        <taxon>Eukaryota</taxon>
        <taxon>Discoba</taxon>
        <taxon>Euglenozoa</taxon>
        <taxon>Kinetoplastea</taxon>
        <taxon>Metakinetoplastina</taxon>
        <taxon>Trypanosomatida</taxon>
        <taxon>Trypanosomatidae</taxon>
        <taxon>Leishmaniinae</taxon>
        <taxon>Leishmania</taxon>
        <taxon>Leishmania guyanensis species complex</taxon>
    </lineage>
</organism>
<dbReference type="PROSITE" id="PS50865">
    <property type="entry name" value="ZF_MYND_2"/>
    <property type="match status" value="1"/>
</dbReference>
<accession>A0A088SI80</accession>
<evidence type="ECO:0000256" key="3">
    <source>
        <dbReference type="ARBA" id="ARBA00022833"/>
    </source>
</evidence>
<dbReference type="AlphaFoldDB" id="A0A088SI80"/>
<feature type="domain" description="MYND-type" evidence="5">
    <location>
        <begin position="646"/>
        <end position="686"/>
    </location>
</feature>
<evidence type="ECO:0000259" key="5">
    <source>
        <dbReference type="PROSITE" id="PS50865"/>
    </source>
</evidence>
<dbReference type="Gene3D" id="6.10.140.2220">
    <property type="match status" value="1"/>
</dbReference>
<dbReference type="VEuPathDB" id="TriTrypDB:LPMP_332400"/>
<name>A0A088SI80_LEIPA</name>
<dbReference type="Proteomes" id="UP000063063">
    <property type="component" value="Chromosome 33"/>
</dbReference>
<dbReference type="Pfam" id="PF01753">
    <property type="entry name" value="zf-MYND"/>
    <property type="match status" value="1"/>
</dbReference>
<protein>
    <recommendedName>
        <fullName evidence="5">MYND-type domain-containing protein</fullName>
    </recommendedName>
</protein>
<dbReference type="VEuPathDB" id="TriTrypDB:LPAL13_330031700"/>
<keyword evidence="3" id="KW-0862">Zinc</keyword>
<evidence type="ECO:0000256" key="4">
    <source>
        <dbReference type="PROSITE-ProRule" id="PRU00134"/>
    </source>
</evidence>
<keyword evidence="2 4" id="KW-0863">Zinc-finger</keyword>
<sequence length="1037" mass="111197">MSVVEAFLRGGAPCTTPSDLTEVLSSAHPPYVHWRCVAYYPRRWHHDAIDNRITAPLFFLLFGHQDRCDNRGADGDTAPTEEAVTVLEAAWHLLYYTILPEGAASIETFTHDRRATVEADRGGGGPGGSSAAAFFSSDGGGVDILRVLLSTVPATLLPSGSLEWYSVAQGIAYERMGLLTASLFLAKLVPGVGEVLSKHWRPMARDVKEADTGKALGALPTSPFSAGYYVVDGAAVEIVDLIPSDDASSSTFVAHRRANCDTASVNDSASLTPAFPSPLLKFRFITATVHDAVQWMCTESKMAAVATDASAPSITEAGWHILYPLMASLRPCMYSSLFEEATDVGRPKGASSTVNVESLTGLARLRAERDAGIAQWKKQIGSYTSFTVPEEYNAIIAAECIADAPAAKGAHAAADAASSAVPSLTTTVTTAASGERLYQHVLLLQRPIVTKEPIDVDNRNAGPLSPQPISAELHLVCDRGDICYALEQLDNRANLHFVFEDTVHDDGEVLVQLTPVEGVPFCDLEEYFRIVSAWSMALSSGGATQYSSSCCPAVVPRVVYRRPTGKVQKANPIAYALTELEVTSPTVAMVRAAAAALLYVSSQLVEVAEATTASSPTTGTSCSAPAPGYTLTVPPVDFSTVSQKKCGWCGRRREVLLRCSGCKAVSYCCKRHQTLDWKEGSHRLECKWWRRARELQERVVVPWMTRSSTMWTAVTADGKPSFFPKSQGWSCAATLIQFVSDINVPTRSAQLKSSSPDNAIYYIHIVGLDTACVGDFVRALAEDSHVREELASLTFDATGGERQYRMLVCSDTFTDAQRNAVWAIRRANTDSLWLTPATGVLGDAWHCEGANKMATQPTCVMALIRLSGIQYHTVERHLGASREGCPRAVLHFGPANGEGCTYLTAALEAFATHDVGVVPLRLVDSSYVGAARTRDAMAARVASSDTCPTTTKSRVAALVAKAKQAESAEVPSDADDSSGSSQGPFFIHFNKEGAVALAATEKLSCTAGFTSAGPASVSVVTPYLNCFLWDALPADYT</sequence>
<reference evidence="6 7" key="1">
    <citation type="journal article" date="2015" name="Sci. Rep.">
        <title>The genome of Leishmania panamensis: insights into genomics of the L. (Viannia) subgenus.</title>
        <authorList>
            <person name="Llanes A."/>
            <person name="Restrepo C.M."/>
            <person name="Vecchio G.D."/>
            <person name="Anguizola F.J."/>
            <person name="Lleonart R."/>
        </authorList>
    </citation>
    <scope>NUCLEOTIDE SEQUENCE [LARGE SCALE GENOMIC DNA]</scope>
    <source>
        <strain evidence="6 7">MHOM/PA/94/PSC-1</strain>
    </source>
</reference>
<dbReference type="InterPro" id="IPR002893">
    <property type="entry name" value="Znf_MYND"/>
</dbReference>
<keyword evidence="1" id="KW-0479">Metal-binding</keyword>
<keyword evidence="7" id="KW-1185">Reference proteome</keyword>
<dbReference type="GO" id="GO:0008270">
    <property type="term" value="F:zinc ion binding"/>
    <property type="evidence" value="ECO:0007669"/>
    <property type="project" value="UniProtKB-KW"/>
</dbReference>